<dbReference type="AlphaFoldDB" id="A0AB34K0X7"/>
<protein>
    <submittedName>
        <fullName evidence="2">Uncharacterized protein</fullName>
    </submittedName>
</protein>
<evidence type="ECO:0000313" key="3">
    <source>
        <dbReference type="Proteomes" id="UP001515480"/>
    </source>
</evidence>
<name>A0AB34K0X7_PRYPA</name>
<feature type="coiled-coil region" evidence="1">
    <location>
        <begin position="103"/>
        <end position="130"/>
    </location>
</feature>
<evidence type="ECO:0000256" key="1">
    <source>
        <dbReference type="SAM" id="Coils"/>
    </source>
</evidence>
<sequence>MHRQAQRALGPTFSSMCSHQVTTFVRDEDYYPPGSDQEDLAFREYLAESGTATKLVKALVELLETTPSAEGSGATVLGEALACWCAPRATGGGLVRGEMIEDGEALLEENRSLRARLDALTHQLNESKEKLCELIPISTLSLTSIAAEWVPYEEDDSKPSLFVRVSVRDATGLIEPPAPIETLRVPNCSPASWDGLSLVLPAGLARSSTTLAMELCDEDEVLAFGELNPLPSEAAGAASIMMELKEGISRMVSDTSSTLQLTFDYSNSFGAIDL</sequence>
<comment type="caution">
    <text evidence="2">The sequence shown here is derived from an EMBL/GenBank/DDBJ whole genome shotgun (WGS) entry which is preliminary data.</text>
</comment>
<dbReference type="Proteomes" id="UP001515480">
    <property type="component" value="Unassembled WGS sequence"/>
</dbReference>
<evidence type="ECO:0000313" key="2">
    <source>
        <dbReference type="EMBL" id="KAL1526757.1"/>
    </source>
</evidence>
<organism evidence="2 3">
    <name type="scientific">Prymnesium parvum</name>
    <name type="common">Toxic golden alga</name>
    <dbReference type="NCBI Taxonomy" id="97485"/>
    <lineage>
        <taxon>Eukaryota</taxon>
        <taxon>Haptista</taxon>
        <taxon>Haptophyta</taxon>
        <taxon>Prymnesiophyceae</taxon>
        <taxon>Prymnesiales</taxon>
        <taxon>Prymnesiaceae</taxon>
        <taxon>Prymnesium</taxon>
    </lineage>
</organism>
<dbReference type="EMBL" id="JBGBPQ010000003">
    <property type="protein sequence ID" value="KAL1526757.1"/>
    <property type="molecule type" value="Genomic_DNA"/>
</dbReference>
<proteinExistence type="predicted"/>
<keyword evidence="1" id="KW-0175">Coiled coil</keyword>
<accession>A0AB34K0X7</accession>
<gene>
    <name evidence="2" type="ORF">AB1Y20_015453</name>
</gene>
<keyword evidence="3" id="KW-1185">Reference proteome</keyword>
<reference evidence="2 3" key="1">
    <citation type="journal article" date="2024" name="Science">
        <title>Giant polyketide synthase enzymes in the biosynthesis of giant marine polyether toxins.</title>
        <authorList>
            <person name="Fallon T.R."/>
            <person name="Shende V.V."/>
            <person name="Wierzbicki I.H."/>
            <person name="Pendleton A.L."/>
            <person name="Watervoot N.F."/>
            <person name="Auber R.P."/>
            <person name="Gonzalez D.J."/>
            <person name="Wisecaver J.H."/>
            <person name="Moore B.S."/>
        </authorList>
    </citation>
    <scope>NUCLEOTIDE SEQUENCE [LARGE SCALE GENOMIC DNA]</scope>
    <source>
        <strain evidence="2 3">12B1</strain>
    </source>
</reference>